<protein>
    <recommendedName>
        <fullName evidence="4">Secreted protein</fullName>
    </recommendedName>
</protein>
<sequence length="132" mass="14870">MLFYLLLLNGSQTSGASHLPHRENQLLHGLPYTILPAIGISFHRVLKLRYVTSSFRTPFPTNISFSKQALVCRGQMNDEKDKALCLELFKCSRVRAAELLIHTHWHPSPIHPDCSELSPQSISAHCVAIQEP</sequence>
<dbReference type="EMBL" id="JACASE010000003">
    <property type="protein sequence ID" value="KAF6485597.1"/>
    <property type="molecule type" value="Genomic_DNA"/>
</dbReference>
<reference evidence="2 3" key="1">
    <citation type="journal article" date="2020" name="Nature">
        <title>Six reference-quality genomes reveal evolution of bat adaptations.</title>
        <authorList>
            <person name="Jebb D."/>
            <person name="Huang Z."/>
            <person name="Pippel M."/>
            <person name="Hughes G.M."/>
            <person name="Lavrichenko K."/>
            <person name="Devanna P."/>
            <person name="Winkler S."/>
            <person name="Jermiin L.S."/>
            <person name="Skirmuntt E.C."/>
            <person name="Katzourakis A."/>
            <person name="Burkitt-Gray L."/>
            <person name="Ray D.A."/>
            <person name="Sullivan K.A.M."/>
            <person name="Roscito J.G."/>
            <person name="Kirilenko B.M."/>
            <person name="Davalos L.M."/>
            <person name="Corthals A.P."/>
            <person name="Power M.L."/>
            <person name="Jones G."/>
            <person name="Ransome R.D."/>
            <person name="Dechmann D.K.N."/>
            <person name="Locatelli A.G."/>
            <person name="Puechmaille S.J."/>
            <person name="Fedrigo O."/>
            <person name="Jarvis E.D."/>
            <person name="Hiller M."/>
            <person name="Vernes S.C."/>
            <person name="Myers E.W."/>
            <person name="Teeling E.C."/>
        </authorList>
    </citation>
    <scope>NUCLEOTIDE SEQUENCE [LARGE SCALE GENOMIC DNA]</scope>
    <source>
        <strain evidence="2">MRouAeg1</strain>
        <tissue evidence="2">Muscle</tissue>
    </source>
</reference>
<evidence type="ECO:0000313" key="2">
    <source>
        <dbReference type="EMBL" id="KAF6485597.1"/>
    </source>
</evidence>
<feature type="signal peptide" evidence="1">
    <location>
        <begin position="1"/>
        <end position="16"/>
    </location>
</feature>
<organism evidence="2 3">
    <name type="scientific">Rousettus aegyptiacus</name>
    <name type="common">Egyptian fruit bat</name>
    <name type="synonym">Pteropus aegyptiacus</name>
    <dbReference type="NCBI Taxonomy" id="9407"/>
    <lineage>
        <taxon>Eukaryota</taxon>
        <taxon>Metazoa</taxon>
        <taxon>Chordata</taxon>
        <taxon>Craniata</taxon>
        <taxon>Vertebrata</taxon>
        <taxon>Euteleostomi</taxon>
        <taxon>Mammalia</taxon>
        <taxon>Eutheria</taxon>
        <taxon>Laurasiatheria</taxon>
        <taxon>Chiroptera</taxon>
        <taxon>Yinpterochiroptera</taxon>
        <taxon>Pteropodoidea</taxon>
        <taxon>Pteropodidae</taxon>
        <taxon>Rousettinae</taxon>
        <taxon>Rousettus</taxon>
    </lineage>
</organism>
<evidence type="ECO:0008006" key="4">
    <source>
        <dbReference type="Google" id="ProtNLM"/>
    </source>
</evidence>
<comment type="caution">
    <text evidence="2">The sequence shown here is derived from an EMBL/GenBank/DDBJ whole genome shotgun (WGS) entry which is preliminary data.</text>
</comment>
<feature type="chain" id="PRO_5029503582" description="Secreted protein" evidence="1">
    <location>
        <begin position="17"/>
        <end position="132"/>
    </location>
</feature>
<keyword evidence="3" id="KW-1185">Reference proteome</keyword>
<dbReference type="AlphaFoldDB" id="A0A7J8ILZ5"/>
<evidence type="ECO:0000313" key="3">
    <source>
        <dbReference type="Proteomes" id="UP000593571"/>
    </source>
</evidence>
<proteinExistence type="predicted"/>
<keyword evidence="1" id="KW-0732">Signal</keyword>
<gene>
    <name evidence="2" type="ORF">HJG63_010741</name>
</gene>
<accession>A0A7J8ILZ5</accession>
<name>A0A7J8ILZ5_ROUAE</name>
<dbReference type="Proteomes" id="UP000593571">
    <property type="component" value="Unassembled WGS sequence"/>
</dbReference>
<evidence type="ECO:0000256" key="1">
    <source>
        <dbReference type="SAM" id="SignalP"/>
    </source>
</evidence>